<dbReference type="OrthoDB" id="10253736at2759"/>
<dbReference type="Proteomes" id="UP000076580">
    <property type="component" value="Chromosome 01"/>
</dbReference>
<keyword evidence="14" id="KW-1185">Reference proteome</keyword>
<comment type="caution">
    <text evidence="13">The sequence shown here is derived from an EMBL/GenBank/DDBJ whole genome shotgun (WGS) entry which is preliminary data.</text>
</comment>
<keyword evidence="8" id="KW-0472">Membrane</keyword>
<evidence type="ECO:0000256" key="9">
    <source>
        <dbReference type="ARBA" id="ARBA00059620"/>
    </source>
</evidence>
<evidence type="ECO:0000256" key="12">
    <source>
        <dbReference type="RuleBase" id="RU000363"/>
    </source>
</evidence>
<keyword evidence="3" id="KW-0812">Transmembrane</keyword>
<dbReference type="PRINTS" id="PR00080">
    <property type="entry name" value="SDRFAMILY"/>
</dbReference>
<keyword evidence="6" id="KW-0560">Oxidoreductase</keyword>
<dbReference type="Pfam" id="PF00106">
    <property type="entry name" value="adh_short"/>
    <property type="match status" value="1"/>
</dbReference>
<organism evidence="13 14">
    <name type="scientific">Drechmeria coniospora</name>
    <name type="common">Nematophagous fungus</name>
    <name type="synonym">Meria coniospora</name>
    <dbReference type="NCBI Taxonomy" id="98403"/>
    <lineage>
        <taxon>Eukaryota</taxon>
        <taxon>Fungi</taxon>
        <taxon>Dikarya</taxon>
        <taxon>Ascomycota</taxon>
        <taxon>Pezizomycotina</taxon>
        <taxon>Sordariomycetes</taxon>
        <taxon>Hypocreomycetidae</taxon>
        <taxon>Hypocreales</taxon>
        <taxon>Ophiocordycipitaceae</taxon>
        <taxon>Drechmeria</taxon>
    </lineage>
</organism>
<dbReference type="SUPFAM" id="SSF51735">
    <property type="entry name" value="NAD(P)-binding Rossmann-fold domains"/>
    <property type="match status" value="1"/>
</dbReference>
<evidence type="ECO:0000256" key="8">
    <source>
        <dbReference type="ARBA" id="ARBA00023136"/>
    </source>
</evidence>
<evidence type="ECO:0000256" key="1">
    <source>
        <dbReference type="ARBA" id="ARBA00004141"/>
    </source>
</evidence>
<dbReference type="InParanoid" id="A0A151GUX4"/>
<evidence type="ECO:0000313" key="13">
    <source>
        <dbReference type="EMBL" id="KYK60853.1"/>
    </source>
</evidence>
<dbReference type="EMBL" id="LAYC01000001">
    <property type="protein sequence ID" value="KYK60853.1"/>
    <property type="molecule type" value="Genomic_DNA"/>
</dbReference>
<evidence type="ECO:0000256" key="7">
    <source>
        <dbReference type="ARBA" id="ARBA00023098"/>
    </source>
</evidence>
<dbReference type="FunFam" id="3.40.50.720:FF:000131">
    <property type="entry name" value="Short-chain dehydrogenase/reductase 3"/>
    <property type="match status" value="1"/>
</dbReference>
<dbReference type="PRINTS" id="PR00081">
    <property type="entry name" value="GDHRDH"/>
</dbReference>
<evidence type="ECO:0000313" key="14">
    <source>
        <dbReference type="Proteomes" id="UP000076580"/>
    </source>
</evidence>
<keyword evidence="5" id="KW-1133">Transmembrane helix</keyword>
<reference evidence="13 14" key="1">
    <citation type="journal article" date="2016" name="Sci. Rep.">
        <title>Insights into Adaptations to a Near-Obligate Nematode Endoparasitic Lifestyle from the Finished Genome of Drechmeria coniospora.</title>
        <authorList>
            <person name="Zhang L."/>
            <person name="Zhou Z."/>
            <person name="Guo Q."/>
            <person name="Fokkens L."/>
            <person name="Miskei M."/>
            <person name="Pocsi I."/>
            <person name="Zhang W."/>
            <person name="Chen M."/>
            <person name="Wang L."/>
            <person name="Sun Y."/>
            <person name="Donzelli B.G."/>
            <person name="Gibson D.M."/>
            <person name="Nelson D.R."/>
            <person name="Luo J.G."/>
            <person name="Rep M."/>
            <person name="Liu H."/>
            <person name="Yang S."/>
            <person name="Wang J."/>
            <person name="Krasnoff S.B."/>
            <person name="Xu Y."/>
            <person name="Molnar I."/>
            <person name="Lin M."/>
        </authorList>
    </citation>
    <scope>NUCLEOTIDE SEQUENCE [LARGE SCALE GENOMIC DNA]</scope>
    <source>
        <strain evidence="13 14">ARSEF 6962</strain>
    </source>
</reference>
<evidence type="ECO:0000256" key="5">
    <source>
        <dbReference type="ARBA" id="ARBA00022989"/>
    </source>
</evidence>
<proteinExistence type="inferred from homology"/>
<dbReference type="PANTHER" id="PTHR24322:SF736">
    <property type="entry name" value="RETINOL DEHYDROGENASE 10"/>
    <property type="match status" value="1"/>
</dbReference>
<accession>A0A151GUX4</accession>
<keyword evidence="7" id="KW-0443">Lipid metabolism</keyword>
<evidence type="ECO:0000256" key="3">
    <source>
        <dbReference type="ARBA" id="ARBA00022692"/>
    </source>
</evidence>
<evidence type="ECO:0000256" key="6">
    <source>
        <dbReference type="ARBA" id="ARBA00023002"/>
    </source>
</evidence>
<gene>
    <name evidence="13" type="ORF">DCS_01991</name>
</gene>
<dbReference type="GO" id="GO:0016020">
    <property type="term" value="C:membrane"/>
    <property type="evidence" value="ECO:0007669"/>
    <property type="project" value="UniProtKB-SubCell"/>
</dbReference>
<evidence type="ECO:0000256" key="4">
    <source>
        <dbReference type="ARBA" id="ARBA00022857"/>
    </source>
</evidence>
<dbReference type="GO" id="GO:0052650">
    <property type="term" value="F:all-trans-retinol dehydrogenase (NADP+) activity"/>
    <property type="evidence" value="ECO:0007669"/>
    <property type="project" value="UniProtKB-ARBA"/>
</dbReference>
<evidence type="ECO:0000256" key="2">
    <source>
        <dbReference type="ARBA" id="ARBA00006484"/>
    </source>
</evidence>
<evidence type="ECO:0000256" key="11">
    <source>
        <dbReference type="ARBA" id="ARBA00082544"/>
    </source>
</evidence>
<name>A0A151GUX4_DRECN</name>
<dbReference type="InterPro" id="IPR036291">
    <property type="entry name" value="NAD(P)-bd_dom_sf"/>
</dbReference>
<dbReference type="InterPro" id="IPR020904">
    <property type="entry name" value="Sc_DH/Rdtase_CS"/>
</dbReference>
<dbReference type="STRING" id="98403.A0A151GUX4"/>
<dbReference type="PROSITE" id="PS00061">
    <property type="entry name" value="ADH_SHORT"/>
    <property type="match status" value="1"/>
</dbReference>
<dbReference type="Gene3D" id="3.40.50.720">
    <property type="entry name" value="NAD(P)-binding Rossmann-like Domain"/>
    <property type="match status" value="1"/>
</dbReference>
<evidence type="ECO:0000256" key="10">
    <source>
        <dbReference type="ARBA" id="ARBA00068717"/>
    </source>
</evidence>
<dbReference type="AlphaFoldDB" id="A0A151GUX4"/>
<comment type="similarity">
    <text evidence="2 12">Belongs to the short-chain dehydrogenases/reductases (SDR) family.</text>
</comment>
<comment type="subcellular location">
    <subcellularLocation>
        <location evidence="1">Membrane</location>
        <topology evidence="1">Multi-pass membrane protein</topology>
    </subcellularLocation>
</comment>
<dbReference type="PANTHER" id="PTHR24322">
    <property type="entry name" value="PKSB"/>
    <property type="match status" value="1"/>
</dbReference>
<comment type="function">
    <text evidence="9">Catalyzes the reduction of all-trans-retinal to all-trans-retinol in the presence of NADPH.</text>
</comment>
<sequence length="357" mass="38016">MSMLLNAMDSPAAWAIHKLAGAVLSPVFSGSLLLALVVAPEPVRLELLSRLPVSELGPVVKALKVLLALAVVRSLNAGLSTMAANSWRATKAKGWHWPDEVAVVTGGCSGIGYGIVERLARRGVKVAILDIQDLPEAFEKEAGIRYYRCDITSAAAVSEAAAAVRAELGDASILVNNAGIANPMSILDVSQDFLRKIFAVNCLSHWTLVQEFLPAMIKRNKGHVVTVASIASFVSMARGADYSATKAAALSFHESLAAELEHFYHADGVLTSVVHPNFVRTPLVNAYADGLEESGVRLLTPEYVSAVIAGQIFGRRGGQLVLPEHASGIAALRGWPTWLQVIFRNAVANRASKLVVP</sequence>
<dbReference type="InterPro" id="IPR002347">
    <property type="entry name" value="SDR_fam"/>
</dbReference>
<dbReference type="RefSeq" id="XP_040660205.1">
    <property type="nucleotide sequence ID" value="XM_040799322.1"/>
</dbReference>
<protein>
    <recommendedName>
        <fullName evidence="10">Short-chain dehydrogenase/reductase 3</fullName>
    </recommendedName>
    <alternativeName>
        <fullName evidence="11">Retinal short-chain dehydrogenase/reductase 1</fullName>
    </alternativeName>
</protein>
<dbReference type="GeneID" id="63714634"/>
<keyword evidence="4" id="KW-0521">NADP</keyword>